<feature type="signal peptide" evidence="1">
    <location>
        <begin position="1"/>
        <end position="19"/>
    </location>
</feature>
<dbReference type="EMBL" id="BGPR01002353">
    <property type="protein sequence ID" value="GBM72061.1"/>
    <property type="molecule type" value="Genomic_DNA"/>
</dbReference>
<evidence type="ECO:0000313" key="2">
    <source>
        <dbReference type="EMBL" id="GBM72061.1"/>
    </source>
</evidence>
<proteinExistence type="predicted"/>
<feature type="chain" id="PRO_5021457969" description="Secreted protein" evidence="1">
    <location>
        <begin position="20"/>
        <end position="104"/>
    </location>
</feature>
<protein>
    <recommendedName>
        <fullName evidence="4">Secreted protein</fullName>
    </recommendedName>
</protein>
<gene>
    <name evidence="2" type="ORF">AVEN_108212_1</name>
</gene>
<name>A0A4Y2I2S6_ARAVE</name>
<evidence type="ECO:0000313" key="3">
    <source>
        <dbReference type="Proteomes" id="UP000499080"/>
    </source>
</evidence>
<dbReference type="Proteomes" id="UP000499080">
    <property type="component" value="Unassembled WGS sequence"/>
</dbReference>
<sequence length="104" mass="11502">MWAWCALNLMSWVTPGVVRKLGERVRAQALSSPSDGAQSNEGKFRISPRVASKRLRHNNSAIIIAHVIEIVLSDTVLDVTFYSSCNVLHGFQNEIGGQYLTCIT</sequence>
<dbReference type="AlphaFoldDB" id="A0A4Y2I2S6"/>
<evidence type="ECO:0008006" key="4">
    <source>
        <dbReference type="Google" id="ProtNLM"/>
    </source>
</evidence>
<keyword evidence="1" id="KW-0732">Signal</keyword>
<reference evidence="2 3" key="1">
    <citation type="journal article" date="2019" name="Sci. Rep.">
        <title>Orb-weaving spider Araneus ventricosus genome elucidates the spidroin gene catalogue.</title>
        <authorList>
            <person name="Kono N."/>
            <person name="Nakamura H."/>
            <person name="Ohtoshi R."/>
            <person name="Moran D.A.P."/>
            <person name="Shinohara A."/>
            <person name="Yoshida Y."/>
            <person name="Fujiwara M."/>
            <person name="Mori M."/>
            <person name="Tomita M."/>
            <person name="Arakawa K."/>
        </authorList>
    </citation>
    <scope>NUCLEOTIDE SEQUENCE [LARGE SCALE GENOMIC DNA]</scope>
</reference>
<comment type="caution">
    <text evidence="2">The sequence shown here is derived from an EMBL/GenBank/DDBJ whole genome shotgun (WGS) entry which is preliminary data.</text>
</comment>
<organism evidence="2 3">
    <name type="scientific">Araneus ventricosus</name>
    <name type="common">Orbweaver spider</name>
    <name type="synonym">Epeira ventricosa</name>
    <dbReference type="NCBI Taxonomy" id="182803"/>
    <lineage>
        <taxon>Eukaryota</taxon>
        <taxon>Metazoa</taxon>
        <taxon>Ecdysozoa</taxon>
        <taxon>Arthropoda</taxon>
        <taxon>Chelicerata</taxon>
        <taxon>Arachnida</taxon>
        <taxon>Araneae</taxon>
        <taxon>Araneomorphae</taxon>
        <taxon>Entelegynae</taxon>
        <taxon>Araneoidea</taxon>
        <taxon>Araneidae</taxon>
        <taxon>Araneus</taxon>
    </lineage>
</organism>
<keyword evidence="3" id="KW-1185">Reference proteome</keyword>
<evidence type="ECO:0000256" key="1">
    <source>
        <dbReference type="SAM" id="SignalP"/>
    </source>
</evidence>
<accession>A0A4Y2I2S6</accession>